<feature type="chain" id="PRO_5002532164" evidence="2">
    <location>
        <begin position="24"/>
        <end position="135"/>
    </location>
</feature>
<evidence type="ECO:0000256" key="2">
    <source>
        <dbReference type="SAM" id="SignalP"/>
    </source>
</evidence>
<dbReference type="InterPro" id="IPR043993">
    <property type="entry name" value="T4SS_pilin"/>
</dbReference>
<organism evidence="3 4">
    <name type="scientific">Candidatus Magasanikbacteria bacterium GW2011_GWC2_37_14</name>
    <dbReference type="NCBI Taxonomy" id="1619046"/>
    <lineage>
        <taxon>Bacteria</taxon>
        <taxon>Candidatus Magasanikiibacteriota</taxon>
    </lineage>
</organism>
<name>A0A0G0GC47_9BACT</name>
<reference evidence="3 4" key="1">
    <citation type="journal article" date="2015" name="Nature">
        <title>rRNA introns, odd ribosomes, and small enigmatic genomes across a large radiation of phyla.</title>
        <authorList>
            <person name="Brown C.T."/>
            <person name="Hug L.A."/>
            <person name="Thomas B.C."/>
            <person name="Sharon I."/>
            <person name="Castelle C.J."/>
            <person name="Singh A."/>
            <person name="Wilkins M.J."/>
            <person name="Williams K.H."/>
            <person name="Banfield J.F."/>
        </authorList>
    </citation>
    <scope>NUCLEOTIDE SEQUENCE [LARGE SCALE GENOMIC DNA]</scope>
</reference>
<feature type="transmembrane region" description="Helical" evidence="1">
    <location>
        <begin position="103"/>
        <end position="121"/>
    </location>
</feature>
<feature type="signal peptide" evidence="2">
    <location>
        <begin position="1"/>
        <end position="23"/>
    </location>
</feature>
<dbReference type="EMBL" id="LBSX01000008">
    <property type="protein sequence ID" value="KKQ27557.1"/>
    <property type="molecule type" value="Genomic_DNA"/>
</dbReference>
<dbReference type="AlphaFoldDB" id="A0A0G0GC47"/>
<evidence type="ECO:0000313" key="3">
    <source>
        <dbReference type="EMBL" id="KKQ27557.1"/>
    </source>
</evidence>
<proteinExistence type="predicted"/>
<keyword evidence="1" id="KW-0472">Membrane</keyword>
<dbReference type="STRING" id="1619046.US42_C0008G0068"/>
<accession>A0A0G0GC47</accession>
<keyword evidence="1" id="KW-0812">Transmembrane</keyword>
<keyword evidence="2" id="KW-0732">Signal</keyword>
<dbReference type="Pfam" id="PF18895">
    <property type="entry name" value="T4SS_pilin"/>
    <property type="match status" value="1"/>
</dbReference>
<sequence length="135" mass="14453">MKKIVLLIILFVSLGLFPLALQAQVNKTTGEKIMGQVGASAEKAEIGAPADFRVVVTRTIKTLLETVGAVFIILIVYGGYTFITAEGEEEKVTKGLNIIKPAIIGLIIILAAYGITLYVGIRFTQAVTEGATIMR</sequence>
<protein>
    <submittedName>
        <fullName evidence="3">Uncharacterized protein</fullName>
    </submittedName>
</protein>
<evidence type="ECO:0000256" key="1">
    <source>
        <dbReference type="SAM" id="Phobius"/>
    </source>
</evidence>
<keyword evidence="1" id="KW-1133">Transmembrane helix</keyword>
<evidence type="ECO:0000313" key="4">
    <source>
        <dbReference type="Proteomes" id="UP000034849"/>
    </source>
</evidence>
<comment type="caution">
    <text evidence="3">The sequence shown here is derived from an EMBL/GenBank/DDBJ whole genome shotgun (WGS) entry which is preliminary data.</text>
</comment>
<feature type="transmembrane region" description="Helical" evidence="1">
    <location>
        <begin position="63"/>
        <end position="83"/>
    </location>
</feature>
<dbReference type="Proteomes" id="UP000034849">
    <property type="component" value="Unassembled WGS sequence"/>
</dbReference>
<gene>
    <name evidence="3" type="ORF">US42_C0008G0068</name>
</gene>